<protein>
    <recommendedName>
        <fullName evidence="4">BZIP transcription factor</fullName>
    </recommendedName>
</protein>
<feature type="compositionally biased region" description="Basic and acidic residues" evidence="1">
    <location>
        <begin position="72"/>
        <end position="91"/>
    </location>
</feature>
<evidence type="ECO:0000313" key="3">
    <source>
        <dbReference type="Proteomes" id="UP000799440"/>
    </source>
</evidence>
<feature type="compositionally biased region" description="Polar residues" evidence="1">
    <location>
        <begin position="9"/>
        <end position="27"/>
    </location>
</feature>
<dbReference type="PANTHER" id="PTHR37012">
    <property type="entry name" value="B-ZIP TRANSCRIPTION FACTOR (EUROFUNG)-RELATED"/>
    <property type="match status" value="1"/>
</dbReference>
<evidence type="ECO:0008006" key="4">
    <source>
        <dbReference type="Google" id="ProtNLM"/>
    </source>
</evidence>
<feature type="compositionally biased region" description="Low complexity" evidence="1">
    <location>
        <begin position="41"/>
        <end position="51"/>
    </location>
</feature>
<sequence>MVGPEPDQSDTTGGRSVSQPSQPSPATHDQKPPDAPEASHSHSPAAPATAGAKRRRTGPSSRGVANLTPEQLARKRQNDREAQRAIRERTKNQIDALNRRIQELESQQPYHDLQLVVREKEAVQAENTDIKTRLQNVLTIIEPLVRGKRSGLNELAAAAERSPLPVPPTRDSGIRPSEPRPMPIVVPDVPFPQNGVHSPAPTVSSRQWAYAPETQPRHVRQWSGEHPTPYDQQPRPSVAPEMPFDERLGVNFLLDDGQRRAEAHDGLHLPPARPRTPPPLGQLAPILIPHLIIPRTIEPTCPLDSILLKYLADAHYQATEGGIPLDALSGPPYPDFTALVYKDRPLKSHHPLSKLFTDIIRTFPDVSGLPEQVAVVYIMYLIMRWQIEPTQENYERMPDWVTPRPSQLFVPHPYWFSHLPWPGLRDRLISTRPFTPFDAFFIPFTTSLSLNWPYDPHSCLLRASTPSLLATGQPNPNGDEERWIMNPEFEAHLRDLGNWSLGSVFRSALPRFADTVRIRER</sequence>
<dbReference type="InterPro" id="IPR021833">
    <property type="entry name" value="DUF3425"/>
</dbReference>
<evidence type="ECO:0000313" key="2">
    <source>
        <dbReference type="EMBL" id="KAF2743584.1"/>
    </source>
</evidence>
<dbReference type="EMBL" id="MU006596">
    <property type="protein sequence ID" value="KAF2743584.1"/>
    <property type="molecule type" value="Genomic_DNA"/>
</dbReference>
<dbReference type="CDD" id="cd14688">
    <property type="entry name" value="bZIP_YAP"/>
    <property type="match status" value="1"/>
</dbReference>
<reference evidence="2" key="1">
    <citation type="journal article" date="2020" name="Stud. Mycol.">
        <title>101 Dothideomycetes genomes: a test case for predicting lifestyles and emergence of pathogens.</title>
        <authorList>
            <person name="Haridas S."/>
            <person name="Albert R."/>
            <person name="Binder M."/>
            <person name="Bloem J."/>
            <person name="Labutti K."/>
            <person name="Salamov A."/>
            <person name="Andreopoulos B."/>
            <person name="Baker S."/>
            <person name="Barry K."/>
            <person name="Bills G."/>
            <person name="Bluhm B."/>
            <person name="Cannon C."/>
            <person name="Castanera R."/>
            <person name="Culley D."/>
            <person name="Daum C."/>
            <person name="Ezra D."/>
            <person name="Gonzalez J."/>
            <person name="Henrissat B."/>
            <person name="Kuo A."/>
            <person name="Liang C."/>
            <person name="Lipzen A."/>
            <person name="Lutzoni F."/>
            <person name="Magnuson J."/>
            <person name="Mondo S."/>
            <person name="Nolan M."/>
            <person name="Ohm R."/>
            <person name="Pangilinan J."/>
            <person name="Park H.-J."/>
            <person name="Ramirez L."/>
            <person name="Alfaro M."/>
            <person name="Sun H."/>
            <person name="Tritt A."/>
            <person name="Yoshinaga Y."/>
            <person name="Zwiers L.-H."/>
            <person name="Turgeon B."/>
            <person name="Goodwin S."/>
            <person name="Spatafora J."/>
            <person name="Crous P."/>
            <person name="Grigoriev I."/>
        </authorList>
    </citation>
    <scope>NUCLEOTIDE SEQUENCE</scope>
    <source>
        <strain evidence="2">CBS 119925</strain>
    </source>
</reference>
<dbReference type="Proteomes" id="UP000799440">
    <property type="component" value="Unassembled WGS sequence"/>
</dbReference>
<feature type="compositionally biased region" description="Basic and acidic residues" evidence="1">
    <location>
        <begin position="28"/>
        <end position="40"/>
    </location>
</feature>
<evidence type="ECO:0000256" key="1">
    <source>
        <dbReference type="SAM" id="MobiDB-lite"/>
    </source>
</evidence>
<dbReference type="PANTHER" id="PTHR37012:SF2">
    <property type="entry name" value="BZIP DOMAIN-CONTAINING PROTEIN-RELATED"/>
    <property type="match status" value="1"/>
</dbReference>
<name>A0A6A6V1H1_9PLEO</name>
<dbReference type="Pfam" id="PF11905">
    <property type="entry name" value="DUF3425"/>
    <property type="match status" value="1"/>
</dbReference>
<dbReference type="OrthoDB" id="4161589at2759"/>
<feature type="region of interest" description="Disordered" evidence="1">
    <location>
        <begin position="1"/>
        <end position="91"/>
    </location>
</feature>
<gene>
    <name evidence="2" type="ORF">M011DRAFT_471320</name>
</gene>
<dbReference type="Gene3D" id="1.20.5.170">
    <property type="match status" value="1"/>
</dbReference>
<keyword evidence="3" id="KW-1185">Reference proteome</keyword>
<proteinExistence type="predicted"/>
<accession>A0A6A6V1H1</accession>
<dbReference type="AlphaFoldDB" id="A0A6A6V1H1"/>
<organism evidence="2 3">
    <name type="scientific">Sporormia fimetaria CBS 119925</name>
    <dbReference type="NCBI Taxonomy" id="1340428"/>
    <lineage>
        <taxon>Eukaryota</taxon>
        <taxon>Fungi</taxon>
        <taxon>Dikarya</taxon>
        <taxon>Ascomycota</taxon>
        <taxon>Pezizomycotina</taxon>
        <taxon>Dothideomycetes</taxon>
        <taxon>Pleosporomycetidae</taxon>
        <taxon>Pleosporales</taxon>
        <taxon>Sporormiaceae</taxon>
        <taxon>Sporormia</taxon>
    </lineage>
</organism>